<dbReference type="GO" id="GO:0005737">
    <property type="term" value="C:cytoplasm"/>
    <property type="evidence" value="ECO:0007669"/>
    <property type="project" value="UniProtKB-SubCell"/>
</dbReference>
<evidence type="ECO:0000256" key="9">
    <source>
        <dbReference type="ARBA" id="ARBA00023004"/>
    </source>
</evidence>
<feature type="region of interest" description="Disordered" evidence="15">
    <location>
        <begin position="1"/>
        <end position="25"/>
    </location>
</feature>
<dbReference type="Proteomes" id="UP000694726">
    <property type="component" value="Unplaced"/>
</dbReference>
<dbReference type="EC" id="1.13.99.1" evidence="4"/>
<proteinExistence type="inferred from homology"/>
<evidence type="ECO:0000256" key="4">
    <source>
        <dbReference type="ARBA" id="ARBA00011919"/>
    </source>
</evidence>
<evidence type="ECO:0000256" key="15">
    <source>
        <dbReference type="SAM" id="MobiDB-lite"/>
    </source>
</evidence>
<evidence type="ECO:0000256" key="11">
    <source>
        <dbReference type="ARBA" id="ARBA00048271"/>
    </source>
</evidence>
<feature type="binding site" evidence="13">
    <location>
        <position position="121"/>
    </location>
    <ligand>
        <name>Fe cation</name>
        <dbReference type="ChEBI" id="CHEBI:24875"/>
        <label>1</label>
    </ligand>
</feature>
<feature type="binding site" evidence="13">
    <location>
        <position position="191"/>
    </location>
    <ligand>
        <name>Fe cation</name>
        <dbReference type="ChEBI" id="CHEBI:24875"/>
        <label>1</label>
    </ligand>
</feature>
<feature type="binding site" evidence="12">
    <location>
        <position position="26"/>
    </location>
    <ligand>
        <name>substrate</name>
    </ligand>
</feature>
<dbReference type="InterPro" id="IPR007828">
    <property type="entry name" value="Inositol_oxygenase"/>
</dbReference>
<feature type="binding site" evidence="12">
    <location>
        <position position="124"/>
    </location>
    <ligand>
        <name>substrate</name>
    </ligand>
</feature>
<dbReference type="PANTHER" id="PTHR12588:SF0">
    <property type="entry name" value="INOSITOL OXYGENASE"/>
    <property type="match status" value="1"/>
</dbReference>
<comment type="cofactor">
    <cofactor evidence="13">
        <name>Fe cation</name>
        <dbReference type="ChEBI" id="CHEBI:24875"/>
    </cofactor>
    <text evidence="13">Binds 2 iron ions per subunit.</text>
</comment>
<keyword evidence="14" id="KW-0597">Phosphoprotein</keyword>
<evidence type="ECO:0000256" key="3">
    <source>
        <dbReference type="ARBA" id="ARBA00005286"/>
    </source>
</evidence>
<feature type="modified residue" description="Phosphoserine" evidence="14">
    <location>
        <position position="30"/>
    </location>
</feature>
<feature type="binding site" evidence="13">
    <location>
        <position position="95"/>
    </location>
    <ligand>
        <name>Fe cation</name>
        <dbReference type="ChEBI" id="CHEBI:24875"/>
        <label>1</label>
    </ligand>
</feature>
<dbReference type="PANTHER" id="PTHR12588">
    <property type="entry name" value="MYOINOSITOL OXYGENASE"/>
    <property type="match status" value="1"/>
</dbReference>
<dbReference type="GO" id="GO:0050113">
    <property type="term" value="F:inositol oxygenase activity"/>
    <property type="evidence" value="ECO:0007669"/>
    <property type="project" value="UniProtKB-EC"/>
</dbReference>
<protein>
    <recommendedName>
        <fullName evidence="5">Inositol oxygenase</fullName>
        <ecNumber evidence="4">1.13.99.1</ecNumber>
    </recommendedName>
    <alternativeName>
        <fullName evidence="10">Myo-inositol oxygenase</fullName>
    </alternativeName>
</protein>
<keyword evidence="6" id="KW-0963">Cytoplasm</keyword>
<feature type="binding site" evidence="12">
    <location>
        <begin position="138"/>
        <end position="139"/>
    </location>
    <ligand>
        <name>substrate</name>
    </ligand>
</feature>
<comment type="pathway">
    <text evidence="2">Polyol metabolism; myo-inositol degradation into D-glucuronate; D-glucuronate from myo-inositol: step 1/1.</text>
</comment>
<dbReference type="Ensembl" id="ENSSSCT00015073460.1">
    <property type="protein sequence ID" value="ENSSSCP00015029511.1"/>
    <property type="gene ID" value="ENSSSCG00015054443.1"/>
</dbReference>
<evidence type="ECO:0000313" key="17">
    <source>
        <dbReference type="Proteomes" id="UP000694726"/>
    </source>
</evidence>
<evidence type="ECO:0000256" key="12">
    <source>
        <dbReference type="PIRSR" id="PIRSR607828-1"/>
    </source>
</evidence>
<feature type="binding site" evidence="12">
    <location>
        <begin position="82"/>
        <end position="84"/>
    </location>
    <ligand>
        <name>substrate</name>
    </ligand>
</feature>
<feature type="compositionally biased region" description="Basic and acidic residues" evidence="15">
    <location>
        <begin position="12"/>
        <end position="24"/>
    </location>
</feature>
<dbReference type="SUPFAM" id="SSF109604">
    <property type="entry name" value="HD-domain/PDEase-like"/>
    <property type="match status" value="1"/>
</dbReference>
<evidence type="ECO:0000256" key="8">
    <source>
        <dbReference type="ARBA" id="ARBA00023002"/>
    </source>
</evidence>
<dbReference type="GO" id="GO:0019310">
    <property type="term" value="P:inositol catabolic process"/>
    <property type="evidence" value="ECO:0007669"/>
    <property type="project" value="InterPro"/>
</dbReference>
<evidence type="ECO:0000256" key="7">
    <source>
        <dbReference type="ARBA" id="ARBA00022723"/>
    </source>
</evidence>
<dbReference type="Pfam" id="PF05153">
    <property type="entry name" value="MIOX"/>
    <property type="match status" value="1"/>
</dbReference>
<evidence type="ECO:0000256" key="10">
    <source>
        <dbReference type="ARBA" id="ARBA00029668"/>
    </source>
</evidence>
<evidence type="ECO:0000313" key="16">
    <source>
        <dbReference type="Ensembl" id="ENSSSCP00015029511.1"/>
    </source>
</evidence>
<feature type="binding site" evidence="13">
    <location>
        <position position="217"/>
    </location>
    <ligand>
        <name>Fe cation</name>
        <dbReference type="ChEBI" id="CHEBI:24875"/>
        <label>1</label>
    </ligand>
</feature>
<name>A0A8D0PBU4_PIG</name>
<evidence type="ECO:0000256" key="5">
    <source>
        <dbReference type="ARBA" id="ARBA00019269"/>
    </source>
</evidence>
<sequence length="401" mass="43976">MKDPDPSQVYRPDMDPEAAKDKGSFRNYTSGPLLDRVFRTYKLMHTWQTVDFVRKKHAQFGGFSYKRMTVLEAVDMLDGLVDESDPDVDFPNSFHAFQTAEGIRKAHPDKDWFHLVGLLHDLGKVLVLAGEPQWAVVGDTFPVGCRPQASVVFCDSTFQDNPDLQDPVYSTELGMYQPHCGLKNVLMSWGHDEYMYQMMKFNKFSLPGEAFYIIRFHSFYPWHTGGDYRQLCNEQDLAMLPWVQEFKYGRALGGLGAGRGGALGAASRSAVPPAAASSISTPRAPTCRTWTSCGPTTRGSLTSTAPVSCAGDRPVHLPKPGWVPRVTVAVRHRDDPPRPFQGSPQAHLHSLPGWPPSPGAIKASKQLVSPTLIEAEAPCGGALTGGGVLPLGLAVPLFLLP</sequence>
<feature type="binding site" evidence="12">
    <location>
        <begin position="217"/>
        <end position="218"/>
    </location>
    <ligand>
        <name>substrate</name>
    </ligand>
</feature>
<dbReference type="GO" id="GO:0005506">
    <property type="term" value="F:iron ion binding"/>
    <property type="evidence" value="ECO:0007669"/>
    <property type="project" value="InterPro"/>
</dbReference>
<dbReference type="AlphaFoldDB" id="A0A8D0PBU4"/>
<comment type="subcellular location">
    <subcellularLocation>
        <location evidence="1">Cytoplasm</location>
    </subcellularLocation>
</comment>
<evidence type="ECO:0000256" key="14">
    <source>
        <dbReference type="PIRSR" id="PIRSR607828-3"/>
    </source>
</evidence>
<comment type="catalytic activity">
    <reaction evidence="11">
        <text>myo-inositol + O2 = D-glucuronate + H2O + H(+)</text>
        <dbReference type="Rhea" id="RHEA:23696"/>
        <dbReference type="ChEBI" id="CHEBI:15377"/>
        <dbReference type="ChEBI" id="CHEBI:15378"/>
        <dbReference type="ChEBI" id="CHEBI:15379"/>
        <dbReference type="ChEBI" id="CHEBI:17268"/>
        <dbReference type="ChEBI" id="CHEBI:58720"/>
        <dbReference type="EC" id="1.13.99.1"/>
    </reaction>
</comment>
<reference evidence="16" key="1">
    <citation type="submission" date="2025-08" db="UniProtKB">
        <authorList>
            <consortium name="Ensembl"/>
        </authorList>
    </citation>
    <scope>IDENTIFICATION</scope>
</reference>
<keyword evidence="8" id="KW-0560">Oxidoreductase</keyword>
<evidence type="ECO:0000256" key="6">
    <source>
        <dbReference type="ARBA" id="ARBA00022490"/>
    </source>
</evidence>
<evidence type="ECO:0000256" key="2">
    <source>
        <dbReference type="ARBA" id="ARBA00005167"/>
    </source>
</evidence>
<dbReference type="UniPathway" id="UPA00111">
    <property type="reaction ID" value="UER00527"/>
</dbReference>
<comment type="similarity">
    <text evidence="3">Belongs to the myo-inositol oxygenase family.</text>
</comment>
<feature type="binding site" evidence="13">
    <location>
        <position position="120"/>
    </location>
    <ligand>
        <name>Fe cation</name>
        <dbReference type="ChEBI" id="CHEBI:24875"/>
        <label>1</label>
    </ligand>
</feature>
<evidence type="ECO:0000256" key="13">
    <source>
        <dbReference type="PIRSR" id="PIRSR607828-2"/>
    </source>
</evidence>
<accession>A0A8D0PBU4</accession>
<evidence type="ECO:0000256" key="1">
    <source>
        <dbReference type="ARBA" id="ARBA00004496"/>
    </source>
</evidence>
<keyword evidence="9 13" id="KW-0408">Iron</keyword>
<keyword evidence="7 13" id="KW-0479">Metal-binding</keyword>
<organism evidence="16 17">
    <name type="scientific">Sus scrofa</name>
    <name type="common">Pig</name>
    <dbReference type="NCBI Taxonomy" id="9823"/>
    <lineage>
        <taxon>Eukaryota</taxon>
        <taxon>Metazoa</taxon>
        <taxon>Chordata</taxon>
        <taxon>Craniata</taxon>
        <taxon>Vertebrata</taxon>
        <taxon>Euteleostomi</taxon>
        <taxon>Mammalia</taxon>
        <taxon>Eutheria</taxon>
        <taxon>Laurasiatheria</taxon>
        <taxon>Artiodactyla</taxon>
        <taxon>Suina</taxon>
        <taxon>Suidae</taxon>
        <taxon>Sus</taxon>
    </lineage>
</organism>